<sequence>METYDYIIVGGGTAGCILAERLSANKKHRVLVIEAGSPPRSPWIPIPAGFSKLLVNQRYNWRLTSTPEPTTANRAIPIPRGRGLGGSSLINGMIYVRGQEQDYDRWAEAGAQGWDWRNVEPYFKRFEHCAFGDSTRGQAGPMHIEEVAERCKISEAALAAAHAAGWPMNKDYNSGDQTGFGYYQVLQKNRRRWSAYDAYLRPALSRPNLTVKTDAQVQRLIFNGNHCAGVRYLKAGRPMNAAASSEVILCAGSIHNPQLLELSGIGQPEHIKTLGIEPIHALNGVGENYQDHYATRMNWQVRDAVTINERSRGVRLIKELMRYALQRRGILSLGTGLVYGFVSTPYAKYGPDIQYFIVDASYANAAERVLDKTPGMTIGVTQLQPESKGSIHAVDSQIGSSPAIRPNFLSAGDDANALAEGMQMARKLVAQSPLNSLLVEEMNPGMDVNDSESLIEWARETGQTIYHPIGTCRMGREDDDQAVVNSRLKVRGLSGLRIADASVMPSMVSGNTQGAVMMVAEKAADIIIADKAS</sequence>
<gene>
    <name evidence="8" type="ORF">GH984_00310</name>
</gene>
<dbReference type="Gene3D" id="3.50.50.60">
    <property type="entry name" value="FAD/NAD(P)-binding domain"/>
    <property type="match status" value="1"/>
</dbReference>
<dbReference type="InterPro" id="IPR000172">
    <property type="entry name" value="GMC_OxRdtase_N"/>
</dbReference>
<evidence type="ECO:0000256" key="3">
    <source>
        <dbReference type="ARBA" id="ARBA00022630"/>
    </source>
</evidence>
<accession>A0A6N7QKY7</accession>
<dbReference type="PIRSF" id="PIRSF000137">
    <property type="entry name" value="Alcohol_oxidase"/>
    <property type="match status" value="1"/>
</dbReference>
<dbReference type="PANTHER" id="PTHR11552">
    <property type="entry name" value="GLUCOSE-METHANOL-CHOLINE GMC OXIDOREDUCTASE"/>
    <property type="match status" value="1"/>
</dbReference>
<evidence type="ECO:0000256" key="1">
    <source>
        <dbReference type="ARBA" id="ARBA00001974"/>
    </source>
</evidence>
<dbReference type="Pfam" id="PF05199">
    <property type="entry name" value="GMC_oxred_C"/>
    <property type="match status" value="1"/>
</dbReference>
<dbReference type="InterPro" id="IPR007867">
    <property type="entry name" value="GMC_OxRtase_C"/>
</dbReference>
<dbReference type="GO" id="GO:0050660">
    <property type="term" value="F:flavin adenine dinucleotide binding"/>
    <property type="evidence" value="ECO:0007669"/>
    <property type="project" value="InterPro"/>
</dbReference>
<dbReference type="Proteomes" id="UP000433788">
    <property type="component" value="Unassembled WGS sequence"/>
</dbReference>
<dbReference type="RefSeq" id="WP_216643597.1">
    <property type="nucleotide sequence ID" value="NZ_WJPP01000001.1"/>
</dbReference>
<comment type="caution">
    <text evidence="8">The sequence shown here is derived from an EMBL/GenBank/DDBJ whole genome shotgun (WGS) entry which is preliminary data.</text>
</comment>
<protein>
    <submittedName>
        <fullName evidence="8">Choline dehydrogenase</fullName>
    </submittedName>
</protein>
<comment type="similarity">
    <text evidence="2 6">Belongs to the GMC oxidoreductase family.</text>
</comment>
<keyword evidence="9" id="KW-1185">Reference proteome</keyword>
<dbReference type="GO" id="GO:0016614">
    <property type="term" value="F:oxidoreductase activity, acting on CH-OH group of donors"/>
    <property type="evidence" value="ECO:0007669"/>
    <property type="project" value="InterPro"/>
</dbReference>
<evidence type="ECO:0000313" key="9">
    <source>
        <dbReference type="Proteomes" id="UP000433788"/>
    </source>
</evidence>
<reference evidence="8 9" key="1">
    <citation type="submission" date="2019-11" db="EMBL/GenBank/DDBJ databases">
        <authorList>
            <person name="Zhang X.Y."/>
        </authorList>
    </citation>
    <scope>NUCLEOTIDE SEQUENCE [LARGE SCALE GENOMIC DNA]</scope>
    <source>
        <strain evidence="8 9">C176</strain>
    </source>
</reference>
<evidence type="ECO:0000256" key="5">
    <source>
        <dbReference type="PIRSR" id="PIRSR000137-2"/>
    </source>
</evidence>
<dbReference type="EMBL" id="WJPP01000001">
    <property type="protein sequence ID" value="MRH77155.1"/>
    <property type="molecule type" value="Genomic_DNA"/>
</dbReference>
<keyword evidence="3 6" id="KW-0285">Flavoprotein</keyword>
<comment type="cofactor">
    <cofactor evidence="1 5">
        <name>FAD</name>
        <dbReference type="ChEBI" id="CHEBI:57692"/>
    </cofactor>
</comment>
<feature type="domain" description="Glucose-methanol-choline oxidoreductase N-terminal" evidence="7">
    <location>
        <begin position="81"/>
        <end position="104"/>
    </location>
</feature>
<dbReference type="InterPro" id="IPR012132">
    <property type="entry name" value="GMC_OxRdtase"/>
</dbReference>
<evidence type="ECO:0000259" key="7">
    <source>
        <dbReference type="PROSITE" id="PS00623"/>
    </source>
</evidence>
<dbReference type="InterPro" id="IPR036188">
    <property type="entry name" value="FAD/NAD-bd_sf"/>
</dbReference>
<dbReference type="SUPFAM" id="SSF51905">
    <property type="entry name" value="FAD/NAD(P)-binding domain"/>
    <property type="match status" value="1"/>
</dbReference>
<dbReference type="Pfam" id="PF00732">
    <property type="entry name" value="GMC_oxred_N"/>
    <property type="match status" value="1"/>
</dbReference>
<dbReference type="PANTHER" id="PTHR11552:SF147">
    <property type="entry name" value="CHOLINE DEHYDROGENASE, MITOCHONDRIAL"/>
    <property type="match status" value="1"/>
</dbReference>
<evidence type="ECO:0000256" key="4">
    <source>
        <dbReference type="ARBA" id="ARBA00022827"/>
    </source>
</evidence>
<dbReference type="SUPFAM" id="SSF54373">
    <property type="entry name" value="FAD-linked reductases, C-terminal domain"/>
    <property type="match status" value="1"/>
</dbReference>
<proteinExistence type="inferred from homology"/>
<dbReference type="AlphaFoldDB" id="A0A6N7QKY7"/>
<dbReference type="PROSITE" id="PS00623">
    <property type="entry name" value="GMC_OXRED_1"/>
    <property type="match status" value="1"/>
</dbReference>
<evidence type="ECO:0000313" key="8">
    <source>
        <dbReference type="EMBL" id="MRH77155.1"/>
    </source>
</evidence>
<name>A0A6N7QKY7_9GAMM</name>
<feature type="binding site" evidence="5">
    <location>
        <position position="217"/>
    </location>
    <ligand>
        <name>FAD</name>
        <dbReference type="ChEBI" id="CHEBI:57692"/>
    </ligand>
</feature>
<keyword evidence="4 5" id="KW-0274">FAD</keyword>
<evidence type="ECO:0000256" key="6">
    <source>
        <dbReference type="RuleBase" id="RU003968"/>
    </source>
</evidence>
<evidence type="ECO:0000256" key="2">
    <source>
        <dbReference type="ARBA" id="ARBA00010790"/>
    </source>
</evidence>
<organism evidence="8 9">
    <name type="scientific">Spiribacter salilacus</name>
    <dbReference type="NCBI Taxonomy" id="2664894"/>
    <lineage>
        <taxon>Bacteria</taxon>
        <taxon>Pseudomonadati</taxon>
        <taxon>Pseudomonadota</taxon>
        <taxon>Gammaproteobacteria</taxon>
        <taxon>Chromatiales</taxon>
        <taxon>Ectothiorhodospiraceae</taxon>
        <taxon>Spiribacter</taxon>
    </lineage>
</organism>
<dbReference type="Gene3D" id="3.30.560.10">
    <property type="entry name" value="Glucose Oxidase, domain 3"/>
    <property type="match status" value="1"/>
</dbReference>